<evidence type="ECO:0000313" key="1">
    <source>
        <dbReference type="EMBL" id="ONG52015.1"/>
    </source>
</evidence>
<dbReference type="OrthoDB" id="5416084at2"/>
<name>A0A1V2H1T6_9PROT</name>
<dbReference type="InterPro" id="IPR009211">
    <property type="entry name" value="TagJ"/>
</dbReference>
<dbReference type="Pfam" id="PF07024">
    <property type="entry name" value="ImpE"/>
    <property type="match status" value="1"/>
</dbReference>
<evidence type="ECO:0008006" key="3">
    <source>
        <dbReference type="Google" id="ProtNLM"/>
    </source>
</evidence>
<protein>
    <recommendedName>
        <fullName evidence="3">SciE type virulence protein</fullName>
    </recommendedName>
</protein>
<dbReference type="AlphaFoldDB" id="A0A1V2H1T6"/>
<dbReference type="Gene3D" id="1.25.40.10">
    <property type="entry name" value="Tetratricopeptide repeat domain"/>
    <property type="match status" value="1"/>
</dbReference>
<reference evidence="1 2" key="1">
    <citation type="submission" date="2016-10" db="EMBL/GenBank/DDBJ databases">
        <title>Draft Genome sequence of Roseomonas sp. strain M3.</title>
        <authorList>
            <person name="Subhash Y."/>
            <person name="Lee S."/>
        </authorList>
    </citation>
    <scope>NUCLEOTIDE SEQUENCE [LARGE SCALE GENOMIC DNA]</scope>
    <source>
        <strain evidence="1 2">M3</strain>
    </source>
</reference>
<dbReference type="Proteomes" id="UP000188879">
    <property type="component" value="Unassembled WGS sequence"/>
</dbReference>
<evidence type="ECO:0000313" key="2">
    <source>
        <dbReference type="Proteomes" id="UP000188879"/>
    </source>
</evidence>
<organism evidence="1 2">
    <name type="scientific">Teichococcus deserti</name>
    <dbReference type="NCBI Taxonomy" id="1817963"/>
    <lineage>
        <taxon>Bacteria</taxon>
        <taxon>Pseudomonadati</taxon>
        <taxon>Pseudomonadota</taxon>
        <taxon>Alphaproteobacteria</taxon>
        <taxon>Acetobacterales</taxon>
        <taxon>Roseomonadaceae</taxon>
        <taxon>Roseomonas</taxon>
    </lineage>
</organism>
<dbReference type="Pfam" id="PF14559">
    <property type="entry name" value="TPR_19"/>
    <property type="match status" value="1"/>
</dbReference>
<dbReference type="PIRSF" id="PIRSF029288">
    <property type="entry name" value="SciE_ImpE"/>
    <property type="match status" value="1"/>
</dbReference>
<accession>A0A1V2H1T6</accession>
<comment type="caution">
    <text evidence="1">The sequence shown here is derived from an EMBL/GenBank/DDBJ whole genome shotgun (WGS) entry which is preliminary data.</text>
</comment>
<keyword evidence="2" id="KW-1185">Reference proteome</keyword>
<proteinExistence type="predicted"/>
<dbReference type="RefSeq" id="WP_076958198.1">
    <property type="nucleotide sequence ID" value="NZ_MLCO01000149.1"/>
</dbReference>
<dbReference type="InterPro" id="IPR011990">
    <property type="entry name" value="TPR-like_helical_dom_sf"/>
</dbReference>
<sequence>MSTTQDPASLAFQAGDLSAALAATIAAVRGNPRDSGLRWLLAEFFLLNGEVDRADKALDAVLQDEPSPAVLEFRRLLRGEQQRHAFFASGALPKFQGDDPTPAQRAALRALTLARAGDAEGAAAAAEEAETLRPRIAGSADGNAFDDFRDADDIFSPQIEVLTSGGDAMWVPLERIAQLTFEPIRRARDLAWRRATLVLKDGTEGLVFVPMLYPQKPANDAQKLGRETVWSETPGPVRGTGLRLWLAGEGALTSAEITRLDFA</sequence>
<dbReference type="EMBL" id="MLCO01000149">
    <property type="protein sequence ID" value="ONG52015.1"/>
    <property type="molecule type" value="Genomic_DNA"/>
</dbReference>
<dbReference type="SUPFAM" id="SSF144059">
    <property type="entry name" value="ImpE-like"/>
    <property type="match status" value="1"/>
</dbReference>
<gene>
    <name evidence="1" type="ORF">BKE38_15230</name>
</gene>